<sequence>MLLQTKIINGIKEKCENDSRISACMMYGSFTKGEGDQYSDVEFYVFLKNTEIGQFESSDWISDIAPYDLLFFNEFGSEVVVFSNLIRGEFHFQPESEIEVIKTFKNTGVFPDTESMFIYDATGKLKPCLDYLKGKGPERMTNNNVNFAFNNFVNAWIMGINVLKRGEIARSLECLTNVQKYVLQLIRIREKNVERWLNATKSLEADLSDKAYREYVSITSKLDKEELYHAYSNALRVVEGLVLVLTDYYQFDINLMFLKKLNSHLTNRS</sequence>
<evidence type="ECO:0000259" key="2">
    <source>
        <dbReference type="Pfam" id="PF21418"/>
    </source>
</evidence>
<dbReference type="Gene3D" id="3.30.460.10">
    <property type="entry name" value="Beta Polymerase, domain 2"/>
    <property type="match status" value="1"/>
</dbReference>
<evidence type="ECO:0000313" key="3">
    <source>
        <dbReference type="EMBL" id="KEF38069.1"/>
    </source>
</evidence>
<evidence type="ECO:0000259" key="1">
    <source>
        <dbReference type="Pfam" id="PF18765"/>
    </source>
</evidence>
<dbReference type="EMBL" id="JJRY01000009">
    <property type="protein sequence ID" value="KEF38069.1"/>
    <property type="molecule type" value="Genomic_DNA"/>
</dbReference>
<organism evidence="3 4">
    <name type="scientific">Schinkia azotoformans MEV2011</name>
    <dbReference type="NCBI Taxonomy" id="1348973"/>
    <lineage>
        <taxon>Bacteria</taxon>
        <taxon>Bacillati</taxon>
        <taxon>Bacillota</taxon>
        <taxon>Bacilli</taxon>
        <taxon>Bacillales</taxon>
        <taxon>Bacillaceae</taxon>
        <taxon>Calidifontibacillus/Schinkia group</taxon>
        <taxon>Schinkia</taxon>
    </lineage>
</organism>
<dbReference type="AlphaFoldDB" id="A0A072NK54"/>
<dbReference type="Pfam" id="PF21418">
    <property type="entry name" value="LinB-like_C"/>
    <property type="match status" value="1"/>
</dbReference>
<comment type="caution">
    <text evidence="3">The sequence shown here is derived from an EMBL/GenBank/DDBJ whole genome shotgun (WGS) entry which is preliminary data.</text>
</comment>
<feature type="domain" description="Lincosamide nucleotidyltransferase-like C-terminal" evidence="2">
    <location>
        <begin position="141"/>
        <end position="264"/>
    </location>
</feature>
<reference evidence="3 4" key="1">
    <citation type="submission" date="2014-04" db="EMBL/GenBank/DDBJ databases">
        <title>Draft genome sequence of Bacillus azotoformans MEV2011, a (co-) denitrifying strain unable to grow in the presence of oxygen.</title>
        <authorList>
            <person name="Nielsen M."/>
            <person name="Schreiber L."/>
            <person name="Finster K."/>
            <person name="Schramm A."/>
        </authorList>
    </citation>
    <scope>NUCLEOTIDE SEQUENCE [LARGE SCALE GENOMIC DNA]</scope>
    <source>
        <strain evidence="3 4">MEV2011</strain>
    </source>
</reference>
<dbReference type="InterPro" id="IPR043519">
    <property type="entry name" value="NT_sf"/>
</dbReference>
<dbReference type="OrthoDB" id="65410at2"/>
<dbReference type="InterPro" id="IPR048495">
    <property type="entry name" value="LinB-like_C"/>
</dbReference>
<dbReference type="SUPFAM" id="SSF81301">
    <property type="entry name" value="Nucleotidyltransferase"/>
    <property type="match status" value="1"/>
</dbReference>
<name>A0A072NK54_SCHAZ</name>
<feature type="domain" description="Polymerase beta nucleotidyltransferase" evidence="1">
    <location>
        <begin position="10"/>
        <end position="75"/>
    </location>
</feature>
<dbReference type="Gene3D" id="1.20.120.330">
    <property type="entry name" value="Nucleotidyltransferases domain 2"/>
    <property type="match status" value="1"/>
</dbReference>
<accession>A0A072NK54</accession>
<protein>
    <submittedName>
        <fullName evidence="3">Uncharacterized protein</fullName>
    </submittedName>
</protein>
<dbReference type="PATRIC" id="fig|1348973.3.peg.2405"/>
<dbReference type="Pfam" id="PF18765">
    <property type="entry name" value="Polbeta"/>
    <property type="match status" value="1"/>
</dbReference>
<dbReference type="Proteomes" id="UP000027936">
    <property type="component" value="Unassembled WGS sequence"/>
</dbReference>
<dbReference type="RefSeq" id="WP_035195834.1">
    <property type="nucleotide sequence ID" value="NZ_JJRY01000009.1"/>
</dbReference>
<dbReference type="InterPro" id="IPR041633">
    <property type="entry name" value="Polbeta"/>
</dbReference>
<proteinExistence type="predicted"/>
<gene>
    <name evidence="3" type="ORF">M670_02487</name>
</gene>
<evidence type="ECO:0000313" key="4">
    <source>
        <dbReference type="Proteomes" id="UP000027936"/>
    </source>
</evidence>